<evidence type="ECO:0000256" key="3">
    <source>
        <dbReference type="ARBA" id="ARBA00022837"/>
    </source>
</evidence>
<dbReference type="InterPro" id="IPR037104">
    <property type="entry name" value="Annexin_sf"/>
</dbReference>
<keyword evidence="2 6" id="KW-0677">Repeat</keyword>
<dbReference type="InterPro" id="IPR018252">
    <property type="entry name" value="Annexin_repeat_CS"/>
</dbReference>
<evidence type="ECO:0000256" key="2">
    <source>
        <dbReference type="ARBA" id="ARBA00022737"/>
    </source>
</evidence>
<dbReference type="FunFam" id="1.10.220.10:FF:000004">
    <property type="entry name" value="Annexin"/>
    <property type="match status" value="1"/>
</dbReference>
<dbReference type="InterPro" id="IPR018502">
    <property type="entry name" value="Annexin_repeat"/>
</dbReference>
<dbReference type="SMART" id="SM00335">
    <property type="entry name" value="ANX"/>
    <property type="match status" value="4"/>
</dbReference>
<protein>
    <recommendedName>
        <fullName evidence="6">Annexin</fullName>
    </recommendedName>
</protein>
<evidence type="ECO:0000256" key="4">
    <source>
        <dbReference type="ARBA" id="ARBA00023216"/>
    </source>
</evidence>
<feature type="region of interest" description="Disordered" evidence="7">
    <location>
        <begin position="1"/>
        <end position="31"/>
    </location>
</feature>
<evidence type="ECO:0000256" key="7">
    <source>
        <dbReference type="SAM" id="MobiDB-lite"/>
    </source>
</evidence>
<dbReference type="PROSITE" id="PS51897">
    <property type="entry name" value="ANNEXIN_2"/>
    <property type="match status" value="4"/>
</dbReference>
<sequence>MQTPHRKTRVAPAGNRTQAAGRGTVKPQSGFDANKDAGVLFKAMKGLGTDEATILQLLTSRSNAQRQQIKTAYKTLHGKDLVNDLKSEVGGKFEDLVMGLMATPVMFDVTTLRNAIKGTGTNEKTLIEILASRTPNEIREIIKTYKQEYDHNLEDDVTGDTTGHFKRVLVVLLQANRQQGVQTGNIQSDAQALFNAGEKKYGTDEDEFITILGNRSAEHLRQVFDAYMKLSGFQIEESIQKETSGGTRDVLLAIVKCARSVPAYLAECLYNSLKGAGTDDATLMRIMVSRSEIDLLDIRAEFRKSFATSLHKMIQNDVSGDYCKTLLLLCAGDDA</sequence>
<dbReference type="GO" id="GO:0012506">
    <property type="term" value="C:vesicle membrane"/>
    <property type="evidence" value="ECO:0007669"/>
    <property type="project" value="TreeGrafter"/>
</dbReference>
<dbReference type="AlphaFoldDB" id="A0A8T2KLQ1"/>
<comment type="caution">
    <text evidence="8">The sequence shown here is derived from an EMBL/GenBank/DDBJ whole genome shotgun (WGS) entry which is preliminary data.</text>
</comment>
<reference evidence="8 9" key="1">
    <citation type="submission" date="2021-07" db="EMBL/GenBank/DDBJ databases">
        <authorList>
            <person name="Imarazene B."/>
            <person name="Zahm M."/>
            <person name="Klopp C."/>
            <person name="Cabau C."/>
            <person name="Beille S."/>
            <person name="Jouanno E."/>
            <person name="Castinel A."/>
            <person name="Lluch J."/>
            <person name="Gil L."/>
            <person name="Kuchtly C."/>
            <person name="Lopez Roques C."/>
            <person name="Donnadieu C."/>
            <person name="Parrinello H."/>
            <person name="Journot L."/>
            <person name="Du K."/>
            <person name="Schartl M."/>
            <person name="Retaux S."/>
            <person name="Guiguen Y."/>
        </authorList>
    </citation>
    <scope>NUCLEOTIDE SEQUENCE [LARGE SCALE GENOMIC DNA]</scope>
    <source>
        <strain evidence="8">Pach_M1</strain>
        <tissue evidence="8">Testis</tissue>
    </source>
</reference>
<keyword evidence="3 6" id="KW-0106">Calcium</keyword>
<name>A0A8T2KLQ1_ASTMX</name>
<dbReference type="GO" id="GO:0005509">
    <property type="term" value="F:calcium ion binding"/>
    <property type="evidence" value="ECO:0007669"/>
    <property type="project" value="InterPro"/>
</dbReference>
<dbReference type="GO" id="GO:0001786">
    <property type="term" value="F:phosphatidylserine binding"/>
    <property type="evidence" value="ECO:0007669"/>
    <property type="project" value="TreeGrafter"/>
</dbReference>
<dbReference type="GO" id="GO:0005737">
    <property type="term" value="C:cytoplasm"/>
    <property type="evidence" value="ECO:0007669"/>
    <property type="project" value="TreeGrafter"/>
</dbReference>
<dbReference type="GO" id="GO:0005544">
    <property type="term" value="F:calcium-dependent phospholipid binding"/>
    <property type="evidence" value="ECO:0007669"/>
    <property type="project" value="UniProtKB-KW"/>
</dbReference>
<evidence type="ECO:0000313" key="8">
    <source>
        <dbReference type="EMBL" id="KAG9259647.1"/>
    </source>
</evidence>
<dbReference type="GO" id="GO:0050819">
    <property type="term" value="P:negative regulation of coagulation"/>
    <property type="evidence" value="ECO:0007669"/>
    <property type="project" value="InterPro"/>
</dbReference>
<proteinExistence type="inferred from homology"/>
<keyword evidence="5 6" id="KW-0111">Calcium/phospholipid-binding</keyword>
<dbReference type="PRINTS" id="PR00201">
    <property type="entry name" value="ANNEXINV"/>
</dbReference>
<dbReference type="InterPro" id="IPR001464">
    <property type="entry name" value="Annexin"/>
</dbReference>
<dbReference type="EMBL" id="JAICCE010000025">
    <property type="protein sequence ID" value="KAG9259647.1"/>
    <property type="molecule type" value="Genomic_DNA"/>
</dbReference>
<dbReference type="Pfam" id="PF00191">
    <property type="entry name" value="Annexin"/>
    <property type="match status" value="4"/>
</dbReference>
<accession>A0A8T2KLQ1</accession>
<dbReference type="PRINTS" id="PR00196">
    <property type="entry name" value="ANNEXIN"/>
</dbReference>
<dbReference type="GO" id="GO:0005634">
    <property type="term" value="C:nucleus"/>
    <property type="evidence" value="ECO:0007669"/>
    <property type="project" value="TreeGrafter"/>
</dbReference>
<dbReference type="PANTHER" id="PTHR10502:SF26">
    <property type="entry name" value="ANNEXIN A5"/>
    <property type="match status" value="1"/>
</dbReference>
<evidence type="ECO:0000313" key="9">
    <source>
        <dbReference type="Proteomes" id="UP000752171"/>
    </source>
</evidence>
<evidence type="ECO:0000256" key="6">
    <source>
        <dbReference type="RuleBase" id="RU003540"/>
    </source>
</evidence>
<dbReference type="Gene3D" id="1.10.220.10">
    <property type="entry name" value="Annexin"/>
    <property type="match status" value="4"/>
</dbReference>
<comment type="domain">
    <text evidence="6">A pair of annexin repeats may form one binding site for calcium and phospholipid.</text>
</comment>
<dbReference type="FunFam" id="1.10.220.10:FF:000022">
    <property type="entry name" value="Annexin A5"/>
    <property type="match status" value="1"/>
</dbReference>
<dbReference type="PANTHER" id="PTHR10502">
    <property type="entry name" value="ANNEXIN"/>
    <property type="match status" value="1"/>
</dbReference>
<dbReference type="PROSITE" id="PS00223">
    <property type="entry name" value="ANNEXIN_1"/>
    <property type="match status" value="3"/>
</dbReference>
<dbReference type="SUPFAM" id="SSF47874">
    <property type="entry name" value="Annexin"/>
    <property type="match status" value="1"/>
</dbReference>
<dbReference type="FunFam" id="1.10.220.10:FF:000003">
    <property type="entry name" value="Annexin"/>
    <property type="match status" value="1"/>
</dbReference>
<keyword evidence="4 6" id="KW-0041">Annexin</keyword>
<dbReference type="Proteomes" id="UP000752171">
    <property type="component" value="Unassembled WGS sequence"/>
</dbReference>
<dbReference type="FunFam" id="1.10.220.10:FF:000002">
    <property type="entry name" value="Annexin"/>
    <property type="match status" value="1"/>
</dbReference>
<gene>
    <name evidence="8" type="primary">ANXA5</name>
    <name evidence="8" type="ORF">AMEX_G27156</name>
</gene>
<organism evidence="8 9">
    <name type="scientific">Astyanax mexicanus</name>
    <name type="common">Blind cave fish</name>
    <name type="synonym">Astyanax fasciatus mexicanus</name>
    <dbReference type="NCBI Taxonomy" id="7994"/>
    <lineage>
        <taxon>Eukaryota</taxon>
        <taxon>Metazoa</taxon>
        <taxon>Chordata</taxon>
        <taxon>Craniata</taxon>
        <taxon>Vertebrata</taxon>
        <taxon>Euteleostomi</taxon>
        <taxon>Actinopterygii</taxon>
        <taxon>Neopterygii</taxon>
        <taxon>Teleostei</taxon>
        <taxon>Ostariophysi</taxon>
        <taxon>Characiformes</taxon>
        <taxon>Characoidei</taxon>
        <taxon>Acestrorhamphidae</taxon>
        <taxon>Acestrorhamphinae</taxon>
        <taxon>Astyanax</taxon>
    </lineage>
</organism>
<dbReference type="InterPro" id="IPR002392">
    <property type="entry name" value="ANX5"/>
</dbReference>
<dbReference type="GO" id="GO:0005886">
    <property type="term" value="C:plasma membrane"/>
    <property type="evidence" value="ECO:0007669"/>
    <property type="project" value="TreeGrafter"/>
</dbReference>
<evidence type="ECO:0000256" key="1">
    <source>
        <dbReference type="ARBA" id="ARBA00007831"/>
    </source>
</evidence>
<comment type="similarity">
    <text evidence="1 6">Belongs to the annexin family.</text>
</comment>
<evidence type="ECO:0000256" key="5">
    <source>
        <dbReference type="ARBA" id="ARBA00023302"/>
    </source>
</evidence>